<feature type="domain" description="Cyclic nucleotide-binding" evidence="4">
    <location>
        <begin position="11"/>
        <end position="131"/>
    </location>
</feature>
<dbReference type="InterPro" id="IPR050397">
    <property type="entry name" value="Env_Response_Regulators"/>
</dbReference>
<sequence>MDIHDLKTIPLFSELDDDALNDIARMMVRQTYKKDNMVLIEEEVGSTMFIILSGRVKISRISDEGREVILSILVDGDFFGEMSILDGQTRSANAVTLEDTELLLIHRENFLRILHDYPQVAINLLKELAHRLRRSDEQIKSLSLQNAMGKVASTLLRIADDSGIIKQGQVEIPQLPPQQDLANMAGTSRETISRVIKSLGQLGYVKKEGSKLIILDYDKFREDFS</sequence>
<dbReference type="Proteomes" id="UP000183868">
    <property type="component" value="Chromosome"/>
</dbReference>
<proteinExistence type="predicted"/>
<evidence type="ECO:0000259" key="5">
    <source>
        <dbReference type="PROSITE" id="PS51063"/>
    </source>
</evidence>
<reference evidence="6 9" key="2">
    <citation type="submission" date="2016-11" db="EMBL/GenBank/DDBJ databases">
        <title>Genomic analysis of Caldithrix abyssi and proposal of a novel bacterial phylum Caldithrichaeota.</title>
        <authorList>
            <person name="Kublanov I."/>
            <person name="Sigalova O."/>
            <person name="Gavrilov S."/>
            <person name="Lebedinsky A."/>
            <person name="Ivanova N."/>
            <person name="Daum C."/>
            <person name="Reddy T."/>
            <person name="Klenk H.P."/>
            <person name="Goker M."/>
            <person name="Reva O."/>
            <person name="Miroshnichenko M."/>
            <person name="Kyprides N."/>
            <person name="Woyke T."/>
            <person name="Gelfand M."/>
        </authorList>
    </citation>
    <scope>NUCLEOTIDE SEQUENCE [LARGE SCALE GENOMIC DNA]</scope>
    <source>
        <strain evidence="6 9">LF13</strain>
    </source>
</reference>
<evidence type="ECO:0000313" key="8">
    <source>
        <dbReference type="Proteomes" id="UP000004671"/>
    </source>
</evidence>
<dbReference type="OrthoDB" id="9810708at2"/>
<dbReference type="InParanoid" id="H1XV45"/>
<keyword evidence="1" id="KW-0805">Transcription regulation</keyword>
<dbReference type="RefSeq" id="WP_006930257.1">
    <property type="nucleotide sequence ID" value="NZ_CM001402.1"/>
</dbReference>
<keyword evidence="3" id="KW-0804">Transcription</keyword>
<dbReference type="EMBL" id="CP018099">
    <property type="protein sequence ID" value="APF18918.1"/>
    <property type="molecule type" value="Genomic_DNA"/>
</dbReference>
<dbReference type="InterPro" id="IPR018488">
    <property type="entry name" value="cNMP-bd_CS"/>
</dbReference>
<dbReference type="InterPro" id="IPR014710">
    <property type="entry name" value="RmlC-like_jellyroll"/>
</dbReference>
<dbReference type="Pfam" id="PF00027">
    <property type="entry name" value="cNMP_binding"/>
    <property type="match status" value="1"/>
</dbReference>
<dbReference type="Pfam" id="PF13545">
    <property type="entry name" value="HTH_Crp_2"/>
    <property type="match status" value="1"/>
</dbReference>
<dbReference type="CDD" id="cd00092">
    <property type="entry name" value="HTH_CRP"/>
    <property type="match status" value="1"/>
</dbReference>
<dbReference type="eggNOG" id="COG0664">
    <property type="taxonomic scope" value="Bacteria"/>
</dbReference>
<dbReference type="SUPFAM" id="SSF46785">
    <property type="entry name" value="Winged helix' DNA-binding domain"/>
    <property type="match status" value="1"/>
</dbReference>
<dbReference type="InterPro" id="IPR036390">
    <property type="entry name" value="WH_DNA-bd_sf"/>
</dbReference>
<dbReference type="CDD" id="cd00038">
    <property type="entry name" value="CAP_ED"/>
    <property type="match status" value="1"/>
</dbReference>
<protein>
    <submittedName>
        <fullName evidence="6">CRP/FNR family transcriptional regulator, anaerobic regulatory protein/CRP/FNR family transcriptional regulator, cyclic AMP receptor protein</fullName>
    </submittedName>
    <submittedName>
        <fullName evidence="7">Transcriptional regulator, Crp/Fnr family</fullName>
    </submittedName>
</protein>
<feature type="domain" description="HTH crp-type" evidence="5">
    <location>
        <begin position="145"/>
        <end position="218"/>
    </location>
</feature>
<evidence type="ECO:0000313" key="7">
    <source>
        <dbReference type="EMBL" id="EHO42878.1"/>
    </source>
</evidence>
<dbReference type="SMART" id="SM00100">
    <property type="entry name" value="cNMP"/>
    <property type="match status" value="1"/>
</dbReference>
<dbReference type="HOGENOM" id="CLU_075053_3_5_0"/>
<keyword evidence="2" id="KW-0238">DNA-binding</keyword>
<evidence type="ECO:0000256" key="3">
    <source>
        <dbReference type="ARBA" id="ARBA00023163"/>
    </source>
</evidence>
<dbReference type="PANTHER" id="PTHR24567:SF74">
    <property type="entry name" value="HTH-TYPE TRANSCRIPTIONAL REGULATOR ARCR"/>
    <property type="match status" value="1"/>
</dbReference>
<dbReference type="InterPro" id="IPR036388">
    <property type="entry name" value="WH-like_DNA-bd_sf"/>
</dbReference>
<dbReference type="InterPro" id="IPR018490">
    <property type="entry name" value="cNMP-bd_dom_sf"/>
</dbReference>
<dbReference type="InterPro" id="IPR012318">
    <property type="entry name" value="HTH_CRP"/>
</dbReference>
<evidence type="ECO:0000313" key="9">
    <source>
        <dbReference type="Proteomes" id="UP000183868"/>
    </source>
</evidence>
<dbReference type="PROSITE" id="PS50042">
    <property type="entry name" value="CNMP_BINDING_3"/>
    <property type="match status" value="1"/>
</dbReference>
<dbReference type="GO" id="GO:0003700">
    <property type="term" value="F:DNA-binding transcription factor activity"/>
    <property type="evidence" value="ECO:0007669"/>
    <property type="project" value="TreeGrafter"/>
</dbReference>
<dbReference type="GO" id="GO:0003677">
    <property type="term" value="F:DNA binding"/>
    <property type="evidence" value="ECO:0007669"/>
    <property type="project" value="UniProtKB-KW"/>
</dbReference>
<dbReference type="AlphaFoldDB" id="H1XV45"/>
<gene>
    <name evidence="6" type="ORF">Cabys_2169</name>
    <name evidence="7" type="ORF">Calab_3274</name>
</gene>
<organism evidence="7 8">
    <name type="scientific">Caldithrix abyssi DSM 13497</name>
    <dbReference type="NCBI Taxonomy" id="880073"/>
    <lineage>
        <taxon>Bacteria</taxon>
        <taxon>Pseudomonadati</taxon>
        <taxon>Calditrichota</taxon>
        <taxon>Calditrichia</taxon>
        <taxon>Calditrichales</taxon>
        <taxon>Calditrichaceae</taxon>
        <taxon>Caldithrix</taxon>
    </lineage>
</organism>
<dbReference type="PaxDb" id="880073-Calab_3274"/>
<keyword evidence="8" id="KW-1185">Reference proteome</keyword>
<dbReference type="PANTHER" id="PTHR24567">
    <property type="entry name" value="CRP FAMILY TRANSCRIPTIONAL REGULATORY PROTEIN"/>
    <property type="match status" value="1"/>
</dbReference>
<accession>H1XV45</accession>
<keyword evidence="6" id="KW-0675">Receptor</keyword>
<dbReference type="EMBL" id="CM001402">
    <property type="protein sequence ID" value="EHO42878.1"/>
    <property type="molecule type" value="Genomic_DNA"/>
</dbReference>
<dbReference type="SMART" id="SM00419">
    <property type="entry name" value="HTH_CRP"/>
    <property type="match status" value="1"/>
</dbReference>
<dbReference type="Gene3D" id="1.10.10.10">
    <property type="entry name" value="Winged helix-like DNA-binding domain superfamily/Winged helix DNA-binding domain"/>
    <property type="match status" value="1"/>
</dbReference>
<evidence type="ECO:0000259" key="4">
    <source>
        <dbReference type="PROSITE" id="PS50042"/>
    </source>
</evidence>
<dbReference type="Gene3D" id="2.60.120.10">
    <property type="entry name" value="Jelly Rolls"/>
    <property type="match status" value="1"/>
</dbReference>
<evidence type="ECO:0000256" key="1">
    <source>
        <dbReference type="ARBA" id="ARBA00023015"/>
    </source>
</evidence>
<dbReference type="SUPFAM" id="SSF51206">
    <property type="entry name" value="cAMP-binding domain-like"/>
    <property type="match status" value="1"/>
</dbReference>
<dbReference type="FunCoup" id="H1XV45">
    <property type="interactions" value="420"/>
</dbReference>
<name>H1XV45_CALAY</name>
<dbReference type="GO" id="GO:0005829">
    <property type="term" value="C:cytosol"/>
    <property type="evidence" value="ECO:0007669"/>
    <property type="project" value="TreeGrafter"/>
</dbReference>
<dbReference type="PROSITE" id="PS51063">
    <property type="entry name" value="HTH_CRP_2"/>
    <property type="match status" value="1"/>
</dbReference>
<dbReference type="KEGG" id="caby:Cabys_2169"/>
<dbReference type="InterPro" id="IPR000595">
    <property type="entry name" value="cNMP-bd_dom"/>
</dbReference>
<evidence type="ECO:0000313" key="6">
    <source>
        <dbReference type="EMBL" id="APF18918.1"/>
    </source>
</evidence>
<dbReference type="STRING" id="880073.Cabys_2169"/>
<dbReference type="Proteomes" id="UP000004671">
    <property type="component" value="Chromosome"/>
</dbReference>
<dbReference type="PROSITE" id="PS00889">
    <property type="entry name" value="CNMP_BINDING_2"/>
    <property type="match status" value="1"/>
</dbReference>
<evidence type="ECO:0000256" key="2">
    <source>
        <dbReference type="ARBA" id="ARBA00023125"/>
    </source>
</evidence>
<reference evidence="7 8" key="1">
    <citation type="submission" date="2011-09" db="EMBL/GenBank/DDBJ databases">
        <title>The permanent draft genome of Caldithrix abyssi DSM 13497.</title>
        <authorList>
            <consortium name="US DOE Joint Genome Institute (JGI-PGF)"/>
            <person name="Lucas S."/>
            <person name="Han J."/>
            <person name="Lapidus A."/>
            <person name="Bruce D."/>
            <person name="Goodwin L."/>
            <person name="Pitluck S."/>
            <person name="Peters L."/>
            <person name="Kyrpides N."/>
            <person name="Mavromatis K."/>
            <person name="Ivanova N."/>
            <person name="Mikhailova N."/>
            <person name="Chertkov O."/>
            <person name="Detter J.C."/>
            <person name="Tapia R."/>
            <person name="Han C."/>
            <person name="Land M."/>
            <person name="Hauser L."/>
            <person name="Markowitz V."/>
            <person name="Cheng J.-F."/>
            <person name="Hugenholtz P."/>
            <person name="Woyke T."/>
            <person name="Wu D."/>
            <person name="Spring S."/>
            <person name="Brambilla E."/>
            <person name="Klenk H.-P."/>
            <person name="Eisen J.A."/>
        </authorList>
    </citation>
    <scope>NUCLEOTIDE SEQUENCE [LARGE SCALE GENOMIC DNA]</scope>
    <source>
        <strain evidence="7 8">DSM 13497</strain>
    </source>
</reference>